<reference evidence="2" key="1">
    <citation type="submission" date="2023-10" db="EMBL/GenBank/DDBJ databases">
        <authorList>
            <person name="Chen Y."/>
            <person name="Shah S."/>
            <person name="Dougan E. K."/>
            <person name="Thang M."/>
            <person name="Chan C."/>
        </authorList>
    </citation>
    <scope>NUCLEOTIDE SEQUENCE [LARGE SCALE GENOMIC DNA]</scope>
</reference>
<gene>
    <name evidence="2" type="ORF">PCOR1329_LOCUS47616</name>
</gene>
<protein>
    <submittedName>
        <fullName evidence="2">Uncharacterized protein</fullName>
    </submittedName>
</protein>
<feature type="region of interest" description="Disordered" evidence="1">
    <location>
        <begin position="139"/>
        <end position="199"/>
    </location>
</feature>
<feature type="compositionally biased region" description="Basic and acidic residues" evidence="1">
    <location>
        <begin position="215"/>
        <end position="242"/>
    </location>
</feature>
<accession>A0ABN9UDF7</accession>
<proteinExistence type="predicted"/>
<evidence type="ECO:0000256" key="1">
    <source>
        <dbReference type="SAM" id="MobiDB-lite"/>
    </source>
</evidence>
<dbReference type="Proteomes" id="UP001189429">
    <property type="component" value="Unassembled WGS sequence"/>
</dbReference>
<feature type="compositionally biased region" description="Low complexity" evidence="1">
    <location>
        <begin position="176"/>
        <end position="197"/>
    </location>
</feature>
<evidence type="ECO:0000313" key="3">
    <source>
        <dbReference type="Proteomes" id="UP001189429"/>
    </source>
</evidence>
<comment type="caution">
    <text evidence="2">The sequence shown here is derived from an EMBL/GenBank/DDBJ whole genome shotgun (WGS) entry which is preliminary data.</text>
</comment>
<keyword evidence="3" id="KW-1185">Reference proteome</keyword>
<feature type="compositionally biased region" description="Gly residues" evidence="1">
    <location>
        <begin position="247"/>
        <end position="261"/>
    </location>
</feature>
<name>A0ABN9UDF7_9DINO</name>
<feature type="compositionally biased region" description="Acidic residues" evidence="1">
    <location>
        <begin position="262"/>
        <end position="275"/>
    </location>
</feature>
<evidence type="ECO:0000313" key="2">
    <source>
        <dbReference type="EMBL" id="CAK0857512.1"/>
    </source>
</evidence>
<dbReference type="EMBL" id="CAUYUJ010015737">
    <property type="protein sequence ID" value="CAK0857512.1"/>
    <property type="molecule type" value="Genomic_DNA"/>
</dbReference>
<feature type="region of interest" description="Disordered" evidence="1">
    <location>
        <begin position="215"/>
        <end position="287"/>
    </location>
</feature>
<sequence length="351" mass="37699">MVNLRVLKTNRAGSIMRPSGSKDKVDEVSAQLAKVATWSFGLALLVSITASVASSMALKSSFKYENTIDHLSTEFTEKSAREDEFLNLHGLVRLHLPQEKLKAGRLYVISPSQADLAGVEQDLMQLRIKILKNVDFGDRSFGDGDGDNPGGGGPPAGEQRGDQAAEDYFSGPHSPFDPGFPGGEDPASEAAAGAAAHGPEKFAAKVRFFDERARDEREMRAAQETRSEPGRDADKKDAKAGDKAAPSGGGDGSADPAGGGDDASDTESSEDEEGEGDQKKKKTKKVETDPIDAPMLKYPKVYYKNVSGRFSDHLVVQILASDRTVFQMDTNRFKLTSVSEYLFSAIAGFAL</sequence>
<organism evidence="2 3">
    <name type="scientific">Prorocentrum cordatum</name>
    <dbReference type="NCBI Taxonomy" id="2364126"/>
    <lineage>
        <taxon>Eukaryota</taxon>
        <taxon>Sar</taxon>
        <taxon>Alveolata</taxon>
        <taxon>Dinophyceae</taxon>
        <taxon>Prorocentrales</taxon>
        <taxon>Prorocentraceae</taxon>
        <taxon>Prorocentrum</taxon>
    </lineage>
</organism>